<dbReference type="GO" id="GO:0015204">
    <property type="term" value="F:urea transmembrane transporter activity"/>
    <property type="evidence" value="ECO:0007669"/>
    <property type="project" value="InterPro"/>
</dbReference>
<evidence type="ECO:0000313" key="10">
    <source>
        <dbReference type="Proteomes" id="UP001345827"/>
    </source>
</evidence>
<feature type="transmembrane region" description="Helical" evidence="8">
    <location>
        <begin position="639"/>
        <end position="663"/>
    </location>
</feature>
<feature type="transmembrane region" description="Helical" evidence="8">
    <location>
        <begin position="156"/>
        <end position="174"/>
    </location>
</feature>
<dbReference type="InterPro" id="IPR038377">
    <property type="entry name" value="Na/Glc_symporter_sf"/>
</dbReference>
<feature type="transmembrane region" description="Helical" evidence="8">
    <location>
        <begin position="344"/>
        <end position="372"/>
    </location>
</feature>
<feature type="transmembrane region" description="Helical" evidence="8">
    <location>
        <begin position="65"/>
        <end position="90"/>
    </location>
</feature>
<dbReference type="Gene3D" id="1.20.1730.10">
    <property type="entry name" value="Sodium/glucose cotransporter"/>
    <property type="match status" value="1"/>
</dbReference>
<comment type="caution">
    <text evidence="9">The sequence shown here is derived from an EMBL/GenBank/DDBJ whole genome shotgun (WGS) entry which is preliminary data.</text>
</comment>
<feature type="transmembrane region" description="Helical" evidence="8">
    <location>
        <begin position="392"/>
        <end position="413"/>
    </location>
</feature>
<dbReference type="AlphaFoldDB" id="A0AAV9Q6T9"/>
<dbReference type="PANTHER" id="PTHR46154:SF2">
    <property type="entry name" value="SOLUTE SYMPORTER FAMILY TRANSPORTER (AFU_ORTHOLOGUE AFUA_6G03200)"/>
    <property type="match status" value="1"/>
</dbReference>
<dbReference type="CDD" id="cd11476">
    <property type="entry name" value="SLC5sbd_DUR3"/>
    <property type="match status" value="1"/>
</dbReference>
<dbReference type="Pfam" id="PF00474">
    <property type="entry name" value="SSF"/>
    <property type="match status" value="1"/>
</dbReference>
<feature type="transmembrane region" description="Helical" evidence="8">
    <location>
        <begin position="488"/>
        <end position="511"/>
    </location>
</feature>
<feature type="region of interest" description="Disordered" evidence="7">
    <location>
        <begin position="533"/>
        <end position="579"/>
    </location>
</feature>
<feature type="transmembrane region" description="Helical" evidence="8">
    <location>
        <begin position="607"/>
        <end position="627"/>
    </location>
</feature>
<name>A0AAV9Q6T9_9PEZI</name>
<feature type="transmembrane region" description="Helical" evidence="8">
    <location>
        <begin position="126"/>
        <end position="150"/>
    </location>
</feature>
<feature type="transmembrane region" description="Helical" evidence="8">
    <location>
        <begin position="245"/>
        <end position="262"/>
    </location>
</feature>
<organism evidence="9 10">
    <name type="scientific">Vermiconidia calcicola</name>
    <dbReference type="NCBI Taxonomy" id="1690605"/>
    <lineage>
        <taxon>Eukaryota</taxon>
        <taxon>Fungi</taxon>
        <taxon>Dikarya</taxon>
        <taxon>Ascomycota</taxon>
        <taxon>Pezizomycotina</taxon>
        <taxon>Dothideomycetes</taxon>
        <taxon>Dothideomycetidae</taxon>
        <taxon>Mycosphaerellales</taxon>
        <taxon>Extremaceae</taxon>
        <taxon>Vermiconidia</taxon>
    </lineage>
</organism>
<protein>
    <submittedName>
        <fullName evidence="9">Urea permease</fullName>
    </submittedName>
</protein>
<evidence type="ECO:0000256" key="4">
    <source>
        <dbReference type="ARBA" id="ARBA00022989"/>
    </source>
</evidence>
<feature type="transmembrane region" description="Helical" evidence="8">
    <location>
        <begin position="282"/>
        <end position="307"/>
    </location>
</feature>
<keyword evidence="10" id="KW-1185">Reference proteome</keyword>
<dbReference type="InterPro" id="IPR001734">
    <property type="entry name" value="Na/solute_symporter"/>
</dbReference>
<feature type="transmembrane region" description="Helical" evidence="8">
    <location>
        <begin position="448"/>
        <end position="468"/>
    </location>
</feature>
<dbReference type="InterPro" id="IPR031155">
    <property type="entry name" value="DUR"/>
</dbReference>
<sequence length="703" mass="74658">MSTYSVGPELKVLSPGIGYGIIAGIGAVFSVIMILTTKFQNRYFAFSTKQSEEFNTASRNVKPGLIVAGIVSAWTWSATLLTSSTFAYIFGISGPMWYAALGSSQVIMFAMLSLRVKRDVPGAHTFPEIVLARHGPVVGATLVLGGSQVLAGLSGVNVYAACFIVPIAVAAYVLQGGLRSTFVADYLHTVILFVAIFIFAFTLYTADDYAGSPGKVYDLLVEAGKKTPLAGNRHGSWLTFQSSLGIKYAAVIFLGSFSTVWLDQAYWQRAIASKPETSVKAYLLGGLAWYGIPYGFATTMGLGAVALTGSSKFPTYPEPLNAAQIGGGFSAPATAIALMGKNGAALMLLVLFMAVTSSVSAELIAVSSLWTFDVYKLYINPSASSTTLVKQAHYGIIAYSLILAAFCCGLSAGGVDITWLLTVGGVIVGGGGIPLGLIVLFPSRMSTVAAIGAPLIASPLGLTAWFVTTKLRSGAITAVSTGALDNTLSGSATACGTGLVVAVVFSILFPYKYTSTNPAHLARVEKIKGTAPLEGREGVTESASMDEAVTSETKSGIPQESKDAEVATETQTHPGTAAPTGNDVVDYLLTNHIEPLDFNSYRKARRLAYSACAVFFVVAMVLFPFTFYGTGYIFTKAAFTGWVVVSIMWVFFSALACIIWPLVESYPTLKDMTSMLINDRFRKKPDMEVERVEPRPSLSIERK</sequence>
<feature type="transmembrane region" description="Helical" evidence="8">
    <location>
        <begin position="12"/>
        <end position="35"/>
    </location>
</feature>
<evidence type="ECO:0000256" key="8">
    <source>
        <dbReference type="SAM" id="Phobius"/>
    </source>
</evidence>
<evidence type="ECO:0000256" key="5">
    <source>
        <dbReference type="ARBA" id="ARBA00023136"/>
    </source>
</evidence>
<evidence type="ECO:0000313" key="9">
    <source>
        <dbReference type="EMBL" id="KAK5534716.1"/>
    </source>
</evidence>
<keyword evidence="3 8" id="KW-0812">Transmembrane</keyword>
<proteinExistence type="inferred from homology"/>
<evidence type="ECO:0000256" key="1">
    <source>
        <dbReference type="ARBA" id="ARBA00004141"/>
    </source>
</evidence>
<comment type="subcellular location">
    <subcellularLocation>
        <location evidence="1">Membrane</location>
        <topology evidence="1">Multi-pass membrane protein</topology>
    </subcellularLocation>
</comment>
<feature type="transmembrane region" description="Helical" evidence="8">
    <location>
        <begin position="419"/>
        <end position="441"/>
    </location>
</feature>
<dbReference type="EMBL" id="JAXLQG010000011">
    <property type="protein sequence ID" value="KAK5534716.1"/>
    <property type="molecule type" value="Genomic_DNA"/>
</dbReference>
<dbReference type="GO" id="GO:0005886">
    <property type="term" value="C:plasma membrane"/>
    <property type="evidence" value="ECO:0007669"/>
    <property type="project" value="TreeGrafter"/>
</dbReference>
<dbReference type="Proteomes" id="UP001345827">
    <property type="component" value="Unassembled WGS sequence"/>
</dbReference>
<evidence type="ECO:0000256" key="2">
    <source>
        <dbReference type="ARBA" id="ARBA00006434"/>
    </source>
</evidence>
<feature type="transmembrane region" description="Helical" evidence="8">
    <location>
        <begin position="186"/>
        <end position="206"/>
    </location>
</feature>
<evidence type="ECO:0000256" key="3">
    <source>
        <dbReference type="ARBA" id="ARBA00022692"/>
    </source>
</evidence>
<dbReference type="PANTHER" id="PTHR46154">
    <property type="match status" value="1"/>
</dbReference>
<feature type="transmembrane region" description="Helical" evidence="8">
    <location>
        <begin position="96"/>
        <end position="114"/>
    </location>
</feature>
<keyword evidence="4 8" id="KW-1133">Transmembrane helix</keyword>
<accession>A0AAV9Q6T9</accession>
<gene>
    <name evidence="9" type="primary">DUR4</name>
    <name evidence="9" type="ORF">LTR25_006748</name>
</gene>
<evidence type="ECO:0000256" key="7">
    <source>
        <dbReference type="SAM" id="MobiDB-lite"/>
    </source>
</evidence>
<evidence type="ECO:0000256" key="6">
    <source>
        <dbReference type="RuleBase" id="RU362091"/>
    </source>
</evidence>
<comment type="similarity">
    <text evidence="2 6">Belongs to the sodium:solute symporter (SSF) (TC 2.A.21) family.</text>
</comment>
<reference evidence="9 10" key="1">
    <citation type="submission" date="2023-06" db="EMBL/GenBank/DDBJ databases">
        <title>Black Yeasts Isolated from many extreme environments.</title>
        <authorList>
            <person name="Coleine C."/>
            <person name="Stajich J.E."/>
            <person name="Selbmann L."/>
        </authorList>
    </citation>
    <scope>NUCLEOTIDE SEQUENCE [LARGE SCALE GENOMIC DNA]</scope>
    <source>
        <strain evidence="9 10">CCFEE 5887</strain>
    </source>
</reference>
<dbReference type="PROSITE" id="PS50283">
    <property type="entry name" value="NA_SOLUT_SYMP_3"/>
    <property type="match status" value="1"/>
</dbReference>
<keyword evidence="5 8" id="KW-0472">Membrane</keyword>